<keyword evidence="6 8" id="KW-0472">Membrane</keyword>
<dbReference type="SUPFAM" id="SSF56935">
    <property type="entry name" value="Porins"/>
    <property type="match status" value="1"/>
</dbReference>
<gene>
    <name evidence="13" type="ORF">QLS71_004085</name>
</gene>
<dbReference type="Pfam" id="PF07715">
    <property type="entry name" value="Plug"/>
    <property type="match status" value="1"/>
</dbReference>
<dbReference type="RefSeq" id="WP_308990643.1">
    <property type="nucleotide sequence ID" value="NZ_CP155618.1"/>
</dbReference>
<dbReference type="NCBIfam" id="TIGR04056">
    <property type="entry name" value="OMP_RagA_SusC"/>
    <property type="match status" value="1"/>
</dbReference>
<comment type="subcellular location">
    <subcellularLocation>
        <location evidence="1 8">Cell outer membrane</location>
        <topology evidence="1 8">Multi-pass membrane protein</topology>
    </subcellularLocation>
</comment>
<dbReference type="KEGG" id="mlil:QLS71_004085"/>
<proteinExistence type="inferred from homology"/>
<dbReference type="InterPro" id="IPR023997">
    <property type="entry name" value="TonB-dep_OMP_SusC/RagA_CS"/>
</dbReference>
<dbReference type="Pfam" id="PF00593">
    <property type="entry name" value="TonB_dep_Rec_b-barrel"/>
    <property type="match status" value="1"/>
</dbReference>
<comment type="similarity">
    <text evidence="8 9">Belongs to the TonB-dependent receptor family.</text>
</comment>
<evidence type="ECO:0000256" key="8">
    <source>
        <dbReference type="PROSITE-ProRule" id="PRU01360"/>
    </source>
</evidence>
<dbReference type="InterPro" id="IPR039426">
    <property type="entry name" value="TonB-dep_rcpt-like"/>
</dbReference>
<dbReference type="AlphaFoldDB" id="A0AAU7EJW4"/>
<feature type="region of interest" description="Disordered" evidence="10">
    <location>
        <begin position="488"/>
        <end position="512"/>
    </location>
</feature>
<reference evidence="13" key="1">
    <citation type="submission" date="2024-04" db="EMBL/GenBank/DDBJ databases">
        <title>Mariniflexile litorale, isolated from the shallow sediments of the Sea of Japan.</title>
        <authorList>
            <person name="Romanenko L."/>
            <person name="Isaeva M."/>
        </authorList>
    </citation>
    <scope>NUCLEOTIDE SEQUENCE [LARGE SCALE GENOMIC DNA]</scope>
    <source>
        <strain evidence="13">KMM 9835</strain>
    </source>
</reference>
<evidence type="ECO:0000256" key="5">
    <source>
        <dbReference type="ARBA" id="ARBA00023077"/>
    </source>
</evidence>
<evidence type="ECO:0000256" key="1">
    <source>
        <dbReference type="ARBA" id="ARBA00004571"/>
    </source>
</evidence>
<dbReference type="EMBL" id="CP155618">
    <property type="protein sequence ID" value="XBL15201.1"/>
    <property type="molecule type" value="Genomic_DNA"/>
</dbReference>
<feature type="domain" description="TonB-dependent receptor plug" evidence="12">
    <location>
        <begin position="114"/>
        <end position="219"/>
    </location>
</feature>
<evidence type="ECO:0000313" key="14">
    <source>
        <dbReference type="Proteomes" id="UP001224325"/>
    </source>
</evidence>
<keyword evidence="7 8" id="KW-0998">Cell outer membrane</keyword>
<keyword evidence="4 8" id="KW-0812">Transmembrane</keyword>
<dbReference type="InterPro" id="IPR037066">
    <property type="entry name" value="Plug_dom_sf"/>
</dbReference>
<evidence type="ECO:0000256" key="2">
    <source>
        <dbReference type="ARBA" id="ARBA00022448"/>
    </source>
</evidence>
<evidence type="ECO:0000313" key="13">
    <source>
        <dbReference type="EMBL" id="XBL15201.1"/>
    </source>
</evidence>
<keyword evidence="14" id="KW-1185">Reference proteome</keyword>
<evidence type="ECO:0000256" key="3">
    <source>
        <dbReference type="ARBA" id="ARBA00022452"/>
    </source>
</evidence>
<evidence type="ECO:0000256" key="7">
    <source>
        <dbReference type="ARBA" id="ARBA00023237"/>
    </source>
</evidence>
<evidence type="ECO:0000256" key="10">
    <source>
        <dbReference type="SAM" id="MobiDB-lite"/>
    </source>
</evidence>
<dbReference type="InterPro" id="IPR000531">
    <property type="entry name" value="Beta-barrel_TonB"/>
</dbReference>
<keyword evidence="2 8" id="KW-0813">Transport</keyword>
<dbReference type="GO" id="GO:0009279">
    <property type="term" value="C:cell outer membrane"/>
    <property type="evidence" value="ECO:0007669"/>
    <property type="project" value="UniProtKB-SubCell"/>
</dbReference>
<keyword evidence="13" id="KW-0675">Receptor</keyword>
<protein>
    <submittedName>
        <fullName evidence="13">TonB-dependent receptor</fullName>
    </submittedName>
</protein>
<evidence type="ECO:0000259" key="11">
    <source>
        <dbReference type="Pfam" id="PF00593"/>
    </source>
</evidence>
<dbReference type="FunFam" id="2.170.130.10:FF:000008">
    <property type="entry name" value="SusC/RagA family TonB-linked outer membrane protein"/>
    <property type="match status" value="1"/>
</dbReference>
<dbReference type="Gene3D" id="2.60.40.1120">
    <property type="entry name" value="Carboxypeptidase-like, regulatory domain"/>
    <property type="match status" value="1"/>
</dbReference>
<evidence type="ECO:0000256" key="6">
    <source>
        <dbReference type="ARBA" id="ARBA00023136"/>
    </source>
</evidence>
<dbReference type="PROSITE" id="PS52016">
    <property type="entry name" value="TONB_DEPENDENT_REC_3"/>
    <property type="match status" value="1"/>
</dbReference>
<dbReference type="NCBIfam" id="TIGR04057">
    <property type="entry name" value="SusC_RagA_signa"/>
    <property type="match status" value="1"/>
</dbReference>
<organism evidence="13 14">
    <name type="scientific">Mariniflexile litorale</name>
    <dbReference type="NCBI Taxonomy" id="3045158"/>
    <lineage>
        <taxon>Bacteria</taxon>
        <taxon>Pseudomonadati</taxon>
        <taxon>Bacteroidota</taxon>
        <taxon>Flavobacteriia</taxon>
        <taxon>Flavobacteriales</taxon>
        <taxon>Flavobacteriaceae</taxon>
        <taxon>Mariniflexile</taxon>
    </lineage>
</organism>
<evidence type="ECO:0000256" key="9">
    <source>
        <dbReference type="RuleBase" id="RU003357"/>
    </source>
</evidence>
<keyword evidence="5 9" id="KW-0798">TonB box</keyword>
<dbReference type="InterPro" id="IPR012910">
    <property type="entry name" value="Plug_dom"/>
</dbReference>
<evidence type="ECO:0000259" key="12">
    <source>
        <dbReference type="Pfam" id="PF07715"/>
    </source>
</evidence>
<dbReference type="InterPro" id="IPR023996">
    <property type="entry name" value="TonB-dep_OMP_SusC/RagA"/>
</dbReference>
<dbReference type="SUPFAM" id="SSF49464">
    <property type="entry name" value="Carboxypeptidase regulatory domain-like"/>
    <property type="match status" value="1"/>
</dbReference>
<dbReference type="Gene3D" id="2.170.130.10">
    <property type="entry name" value="TonB-dependent receptor, plug domain"/>
    <property type="match status" value="1"/>
</dbReference>
<sequence length="1018" mass="112652">MKKNIIYNLFLVGTLLFGGTLFAQTIKGTVSDINGPLPGVNVIIKGTSRGTATDFDGNYTIKSVDSDVILVFSMIGYINKEVSINGQSQINVVLTEDLKTLDEIVLVGYSSRKKSTLTGAVSVVDMGDLEKTRVVNVTQALQGQIAGVQVTSSTGAPGDAIEVRIRGLGTIGDNNPLYVIDGIPTRDIGFLNQADIKSMTVLKDASAAAIYGSRASGGVVLITTKSGKEGKISFDMSYYTGLHFASNLSDMLNAEQYMNTVEKAWNNSDRTGINPYTADKGRADFSDTDWLDELFETGKSQNLQFTASGGSDKVQFLMSLGYYGQDGIVIFDNDKYKRLSYRTNLNVNLTDRFKIGTNLQLTYATQDAISSKGDEPGIIRHALLRAPVIGVYKDVNDPTYSQRDPFTDLPFYLHNDRDSGGWESDKYEWSSNPIALAYFTDDVRKDFRTFGNIYTEYSFLKDKELTFRTNVGVDLSFIHNKTFGENFGDDDGGGNATDQGLGRQNRPNNLSEERGEVRTITFNNTLNYAKTFNEKHDISALLGMEYIDNYSSSIGASRARFDNTDSTFRYIDYGATETDLWNGGSASEWALFSYFGSASYMFDSKYMVTANMRADASSRFSENNRWGYFPSISAGWKISDEDFLKDVKWLSNFKLRAGWGKLGNQEIDNYAFLTLISQIDGKVVVNRYGNEDLKWESSESTNIGFDAGFLNNKLTFSAEYYVKNTSDILLPIGLPSIVGDVAPTIVNAGEVSNKGFEFSLNYRESSNEFKYSLNANIGTVVNSVEKLHPNVPNLVGQVTRTQVGQPLNAYYGYKMVGIYQNQAEINTHLSGTLNPSVKPGDIKFEDINDDGIINSDDRKFLGSSIPDLTYGISFSSSYKNFDFSFLFQGVEGVDRYNDSKKILDYDTRPFNYTTNILGAWDGEGTSNTIPRVAFEDNGSSKVSSIFVEDASYLRLKNVELGYTLNGVKGVQDIRLYVSGQNLFTATKYTGMDPESTDLIDKGTYPSSSSILFGLNVKF</sequence>
<accession>A0AAU7EJW4</accession>
<dbReference type="Gene3D" id="2.40.170.20">
    <property type="entry name" value="TonB-dependent receptor, beta-barrel domain"/>
    <property type="match status" value="1"/>
</dbReference>
<dbReference type="Pfam" id="PF13715">
    <property type="entry name" value="CarbopepD_reg_2"/>
    <property type="match status" value="1"/>
</dbReference>
<keyword evidence="3 8" id="KW-1134">Transmembrane beta strand</keyword>
<dbReference type="InterPro" id="IPR008969">
    <property type="entry name" value="CarboxyPept-like_regulatory"/>
</dbReference>
<evidence type="ECO:0000256" key="4">
    <source>
        <dbReference type="ARBA" id="ARBA00022692"/>
    </source>
</evidence>
<name>A0AAU7EJW4_9FLAO</name>
<dbReference type="Proteomes" id="UP001224325">
    <property type="component" value="Chromosome"/>
</dbReference>
<dbReference type="InterPro" id="IPR036942">
    <property type="entry name" value="Beta-barrel_TonB_sf"/>
</dbReference>
<feature type="domain" description="TonB-dependent receptor-like beta-barrel" evidence="11">
    <location>
        <begin position="415"/>
        <end position="982"/>
    </location>
</feature>